<accession>A0A561V5L9</accession>
<evidence type="ECO:0000313" key="3">
    <source>
        <dbReference type="Proteomes" id="UP000318186"/>
    </source>
</evidence>
<keyword evidence="4" id="KW-1185">Reference proteome</keyword>
<organism evidence="1 3">
    <name type="scientific">Streptomyces brevispora</name>
    <dbReference type="NCBI Taxonomy" id="887462"/>
    <lineage>
        <taxon>Bacteria</taxon>
        <taxon>Bacillati</taxon>
        <taxon>Actinomycetota</taxon>
        <taxon>Actinomycetes</taxon>
        <taxon>Kitasatosporales</taxon>
        <taxon>Streptomycetaceae</taxon>
        <taxon>Streptomyces</taxon>
    </lineage>
</organism>
<dbReference type="EMBL" id="VIWW01000001">
    <property type="protein sequence ID" value="TWG06929.1"/>
    <property type="molecule type" value="Genomic_DNA"/>
</dbReference>
<evidence type="ECO:0000313" key="1">
    <source>
        <dbReference type="EMBL" id="TWG06929.1"/>
    </source>
</evidence>
<sequence length="40" mass="4366">MSIVQHRQNGTRTADLVVADESHSVQPGTSAWADFGRRPS</sequence>
<proteinExistence type="predicted"/>
<dbReference type="EMBL" id="CP109114">
    <property type="protein sequence ID" value="WSC12210.1"/>
    <property type="molecule type" value="Genomic_DNA"/>
</dbReference>
<evidence type="ECO:0000313" key="4">
    <source>
        <dbReference type="Proteomes" id="UP001330827"/>
    </source>
</evidence>
<gene>
    <name evidence="1" type="ORF">FHX80_115428</name>
    <name evidence="2" type="ORF">OIE64_04700</name>
</gene>
<protein>
    <submittedName>
        <fullName evidence="1">Uncharacterized protein</fullName>
    </submittedName>
</protein>
<reference evidence="2 4" key="2">
    <citation type="submission" date="2022-10" db="EMBL/GenBank/DDBJ databases">
        <title>The complete genomes of actinobacterial strains from the NBC collection.</title>
        <authorList>
            <person name="Joergensen T.S."/>
            <person name="Alvarez Arevalo M."/>
            <person name="Sterndorff E.B."/>
            <person name="Faurdal D."/>
            <person name="Vuksanovic O."/>
            <person name="Mourched A.-S."/>
            <person name="Charusanti P."/>
            <person name="Shaw S."/>
            <person name="Blin K."/>
            <person name="Weber T."/>
        </authorList>
    </citation>
    <scope>NUCLEOTIDE SEQUENCE [LARGE SCALE GENOMIC DNA]</scope>
    <source>
        <strain evidence="2 4">NBC 01769</strain>
    </source>
</reference>
<name>A0A561V5L9_9ACTN</name>
<dbReference type="Proteomes" id="UP000318186">
    <property type="component" value="Unassembled WGS sequence"/>
</dbReference>
<dbReference type="AlphaFoldDB" id="A0A561V5L9"/>
<evidence type="ECO:0000313" key="2">
    <source>
        <dbReference type="EMBL" id="WSC12210.1"/>
    </source>
</evidence>
<dbReference type="RefSeq" id="WP_280118764.1">
    <property type="nucleotide sequence ID" value="NZ_CP109114.1"/>
</dbReference>
<reference evidence="1 3" key="1">
    <citation type="submission" date="2019-06" db="EMBL/GenBank/DDBJ databases">
        <title>Sequencing the genomes of 1000 actinobacteria strains.</title>
        <authorList>
            <person name="Klenk H.-P."/>
        </authorList>
    </citation>
    <scope>NUCLEOTIDE SEQUENCE [LARGE SCALE GENOMIC DNA]</scope>
    <source>
        <strain evidence="1 3">DSM 42059</strain>
    </source>
</reference>
<dbReference type="Proteomes" id="UP001330827">
    <property type="component" value="Chromosome"/>
</dbReference>